<comment type="subcellular location">
    <subcellularLocation>
        <location evidence="1">Membrane</location>
        <topology evidence="1">Multi-pass membrane protein</topology>
    </subcellularLocation>
</comment>
<dbReference type="Pfam" id="PF00083">
    <property type="entry name" value="Sugar_tr"/>
    <property type="match status" value="1"/>
</dbReference>
<feature type="transmembrane region" description="Helical" evidence="6">
    <location>
        <begin position="376"/>
        <end position="398"/>
    </location>
</feature>
<feature type="transmembrane region" description="Helical" evidence="6">
    <location>
        <begin position="136"/>
        <end position="156"/>
    </location>
</feature>
<feature type="transmembrane region" description="Helical" evidence="6">
    <location>
        <begin position="195"/>
        <end position="217"/>
    </location>
</feature>
<gene>
    <name evidence="8" type="primary">CSON005831</name>
</gene>
<dbReference type="PROSITE" id="PS00217">
    <property type="entry name" value="SUGAR_TRANSPORT_2"/>
    <property type="match status" value="1"/>
</dbReference>
<organism evidence="8">
    <name type="scientific">Culicoides sonorensis</name>
    <name type="common">Biting midge</name>
    <dbReference type="NCBI Taxonomy" id="179676"/>
    <lineage>
        <taxon>Eukaryota</taxon>
        <taxon>Metazoa</taxon>
        <taxon>Ecdysozoa</taxon>
        <taxon>Arthropoda</taxon>
        <taxon>Hexapoda</taxon>
        <taxon>Insecta</taxon>
        <taxon>Pterygota</taxon>
        <taxon>Neoptera</taxon>
        <taxon>Endopterygota</taxon>
        <taxon>Diptera</taxon>
        <taxon>Nematocera</taxon>
        <taxon>Chironomoidea</taxon>
        <taxon>Ceratopogonidae</taxon>
        <taxon>Ceratopogoninae</taxon>
        <taxon>Culicoides</taxon>
        <taxon>Monoculicoides</taxon>
    </lineage>
</organism>
<dbReference type="PRINTS" id="PR00171">
    <property type="entry name" value="SUGRTRNSPORT"/>
</dbReference>
<feature type="transmembrane region" description="Helical" evidence="6">
    <location>
        <begin position="345"/>
        <end position="369"/>
    </location>
</feature>
<protein>
    <submittedName>
        <fullName evidence="8">CSON005831 protein</fullName>
    </submittedName>
</protein>
<sequence>MIPKRETMKITHAATHPKDDNSANIEFHKIVPDAVRPPRSDSPLIFPLAPSSGTQNKHFSPLYRQLLASCGPVLASIGAGMVFGYSATLLPALKKTDSEISVNGDTGSWIASLCLLPMAIGCLLGGFSVEKFGRKIAHLLLCIPLLLGWIFIYFASNLEMLIFGRILGGLSVGLMGPACSVYLSEMSDPKYRGLFLGTPSMALSIGILFIHIIGTFFTWRMTALIACSCPVLCFLLMSIVPESPSWLLSKGKFDKAAKAFKWLRGGSFESEQEFRVMVDKQKQLQASEGELLPFWVQLRLNISKPEFYKPFSIIFLCFFIMQLSGPNTLAFYSVTVMKDTLGSGINEYFAMIIIDLLRAVMSVVACILLKISKRRFLAIFSGTGTVLSLFSLSGYLMIAKMYPEVKEFAWLSLLFLILYIIFISIGIFPLPWCVNGELLPLAMRGFGSSINSSFNFIWCFVVIKTAPEMFTTIGMEGTFFFYGIVCLVGTILIFFFLPETKNKTLHEIEANFQSSSNQNETSPSITLRT</sequence>
<feature type="transmembrane region" description="Helical" evidence="6">
    <location>
        <begin position="410"/>
        <end position="434"/>
    </location>
</feature>
<dbReference type="InterPro" id="IPR003663">
    <property type="entry name" value="Sugar/inositol_transpt"/>
</dbReference>
<evidence type="ECO:0000256" key="1">
    <source>
        <dbReference type="ARBA" id="ARBA00004141"/>
    </source>
</evidence>
<dbReference type="AlphaFoldDB" id="A0A336M7L2"/>
<dbReference type="VEuPathDB" id="VectorBase:CSON005831"/>
<feature type="transmembrane region" description="Helical" evidence="6">
    <location>
        <begin position="446"/>
        <end position="467"/>
    </location>
</feature>
<evidence type="ECO:0000256" key="4">
    <source>
        <dbReference type="ARBA" id="ARBA00023136"/>
    </source>
</evidence>
<feature type="transmembrane region" description="Helical" evidence="6">
    <location>
        <begin position="107"/>
        <end position="129"/>
    </location>
</feature>
<feature type="domain" description="Major facilitator superfamily (MFS) profile" evidence="7">
    <location>
        <begin position="64"/>
        <end position="501"/>
    </location>
</feature>
<dbReference type="InterPro" id="IPR050549">
    <property type="entry name" value="MFS_Trehalose_Transporter"/>
</dbReference>
<reference evidence="8" key="1">
    <citation type="submission" date="2018-07" db="EMBL/GenBank/DDBJ databases">
        <authorList>
            <person name="Quirk P.G."/>
            <person name="Krulwich T.A."/>
        </authorList>
    </citation>
    <scope>NUCLEOTIDE SEQUENCE</scope>
</reference>
<dbReference type="GO" id="GO:0022857">
    <property type="term" value="F:transmembrane transporter activity"/>
    <property type="evidence" value="ECO:0007669"/>
    <property type="project" value="InterPro"/>
</dbReference>
<feature type="transmembrane region" description="Helical" evidence="6">
    <location>
        <begin position="162"/>
        <end position="183"/>
    </location>
</feature>
<feature type="transmembrane region" description="Helical" evidence="6">
    <location>
        <begin position="223"/>
        <end position="240"/>
    </location>
</feature>
<dbReference type="FunFam" id="1.20.1250.20:FF:000249">
    <property type="entry name" value="facilitated trehalose transporter Tret1"/>
    <property type="match status" value="1"/>
</dbReference>
<proteinExistence type="predicted"/>
<dbReference type="InterPro" id="IPR036259">
    <property type="entry name" value="MFS_trans_sf"/>
</dbReference>
<name>A0A336M7L2_CULSO</name>
<evidence type="ECO:0000256" key="3">
    <source>
        <dbReference type="ARBA" id="ARBA00022989"/>
    </source>
</evidence>
<feature type="transmembrane region" description="Helical" evidence="6">
    <location>
        <begin position="307"/>
        <end position="325"/>
    </location>
</feature>
<dbReference type="PROSITE" id="PS50850">
    <property type="entry name" value="MFS"/>
    <property type="match status" value="1"/>
</dbReference>
<dbReference type="PANTHER" id="PTHR48021:SF68">
    <property type="entry name" value="MAJOR FACILITATOR SUPERFAMILY (MFS) PROFILE DOMAIN-CONTAINING PROTEIN"/>
    <property type="match status" value="1"/>
</dbReference>
<dbReference type="SUPFAM" id="SSF103473">
    <property type="entry name" value="MFS general substrate transporter"/>
    <property type="match status" value="1"/>
</dbReference>
<dbReference type="PANTHER" id="PTHR48021">
    <property type="match status" value="1"/>
</dbReference>
<dbReference type="EMBL" id="UFQT01000224">
    <property type="protein sequence ID" value="SSX22028.1"/>
    <property type="molecule type" value="Genomic_DNA"/>
</dbReference>
<evidence type="ECO:0000256" key="2">
    <source>
        <dbReference type="ARBA" id="ARBA00022692"/>
    </source>
</evidence>
<evidence type="ECO:0000256" key="6">
    <source>
        <dbReference type="SAM" id="Phobius"/>
    </source>
</evidence>
<evidence type="ECO:0000256" key="5">
    <source>
        <dbReference type="ARBA" id="ARBA00023180"/>
    </source>
</evidence>
<keyword evidence="5" id="KW-0325">Glycoprotein</keyword>
<dbReference type="GO" id="GO:0016020">
    <property type="term" value="C:membrane"/>
    <property type="evidence" value="ECO:0007669"/>
    <property type="project" value="UniProtKB-SubCell"/>
</dbReference>
<evidence type="ECO:0000259" key="7">
    <source>
        <dbReference type="PROSITE" id="PS50850"/>
    </source>
</evidence>
<feature type="transmembrane region" description="Helical" evidence="6">
    <location>
        <begin position="479"/>
        <end position="497"/>
    </location>
</feature>
<dbReference type="InterPro" id="IPR020846">
    <property type="entry name" value="MFS_dom"/>
</dbReference>
<keyword evidence="3 6" id="KW-1133">Transmembrane helix</keyword>
<keyword evidence="2 6" id="KW-0812">Transmembrane</keyword>
<dbReference type="OMA" id="GMGTQAM"/>
<feature type="transmembrane region" description="Helical" evidence="6">
    <location>
        <begin position="66"/>
        <end position="87"/>
    </location>
</feature>
<dbReference type="Gene3D" id="1.20.1250.20">
    <property type="entry name" value="MFS general substrate transporter like domains"/>
    <property type="match status" value="1"/>
</dbReference>
<dbReference type="InterPro" id="IPR005828">
    <property type="entry name" value="MFS_sugar_transport-like"/>
</dbReference>
<keyword evidence="4 6" id="KW-0472">Membrane</keyword>
<evidence type="ECO:0000313" key="8">
    <source>
        <dbReference type="EMBL" id="SSX22028.1"/>
    </source>
</evidence>
<accession>A0A336M7L2</accession>
<dbReference type="InterPro" id="IPR005829">
    <property type="entry name" value="Sugar_transporter_CS"/>
</dbReference>